<feature type="compositionally biased region" description="Polar residues" evidence="1">
    <location>
        <begin position="399"/>
        <end position="409"/>
    </location>
</feature>
<name>A0A2J6WF78_9BACT</name>
<feature type="region of interest" description="Disordered" evidence="1">
    <location>
        <begin position="392"/>
        <end position="421"/>
    </location>
</feature>
<evidence type="ECO:0000256" key="1">
    <source>
        <dbReference type="SAM" id="MobiDB-lite"/>
    </source>
</evidence>
<dbReference type="Proteomes" id="UP000237040">
    <property type="component" value="Unassembled WGS sequence"/>
</dbReference>
<evidence type="ECO:0000259" key="3">
    <source>
        <dbReference type="Pfam" id="PF18914"/>
    </source>
</evidence>
<feature type="region of interest" description="Disordered" evidence="1">
    <location>
        <begin position="150"/>
        <end position="208"/>
    </location>
</feature>
<keyword evidence="2" id="KW-0812">Transmembrane</keyword>
<proteinExistence type="predicted"/>
<feature type="transmembrane region" description="Helical" evidence="2">
    <location>
        <begin position="42"/>
        <end position="64"/>
    </location>
</feature>
<dbReference type="InterPro" id="IPR043724">
    <property type="entry name" value="DUF5666"/>
</dbReference>
<accession>A0A2J6WF78</accession>
<feature type="domain" description="DUF5666" evidence="3">
    <location>
        <begin position="327"/>
        <end position="388"/>
    </location>
</feature>
<protein>
    <recommendedName>
        <fullName evidence="3">DUF5666 domain-containing protein</fullName>
    </recommendedName>
</protein>
<comment type="caution">
    <text evidence="4">The sequence shown here is derived from an EMBL/GenBank/DDBJ whole genome shotgun (WGS) entry which is preliminary data.</text>
</comment>
<feature type="region of interest" description="Disordered" evidence="1">
    <location>
        <begin position="286"/>
        <end position="321"/>
    </location>
</feature>
<evidence type="ECO:0000313" key="4">
    <source>
        <dbReference type="EMBL" id="PMP68157.1"/>
    </source>
</evidence>
<evidence type="ECO:0000256" key="2">
    <source>
        <dbReference type="SAM" id="Phobius"/>
    </source>
</evidence>
<organism evidence="4 5">
    <name type="scientific">Caldisericum exile</name>
    <dbReference type="NCBI Taxonomy" id="693075"/>
    <lineage>
        <taxon>Bacteria</taxon>
        <taxon>Pseudomonadati</taxon>
        <taxon>Caldisericota/Cryosericota group</taxon>
        <taxon>Caldisericota</taxon>
        <taxon>Caldisericia</taxon>
        <taxon>Caldisericales</taxon>
        <taxon>Caldisericaceae</taxon>
        <taxon>Caldisericum</taxon>
    </lineage>
</organism>
<dbReference type="AlphaFoldDB" id="A0A2J6WF78"/>
<dbReference type="Pfam" id="PF18914">
    <property type="entry name" value="DUF5666"/>
    <property type="match status" value="2"/>
</dbReference>
<feature type="domain" description="DUF5666" evidence="3">
    <location>
        <begin position="215"/>
        <end position="275"/>
    </location>
</feature>
<sequence length="421" mass="47152">MEKFEKDVLNFLEETVPNPEIKEKVMNKIKNAKRREIMRRNVFLGIVVAIIFTFLLSFVAPVFGKSGTLPQLIKSVRIESAAKNFEGVIEIDPSVLEKITKANLPFADAVVISALSHDKNIDIDKVIELRKDGYGWGKILDTLNTTLSEKDLTSGNVSSNTTTNTTNNASLSQNETEQNTNKNQNKNEGVTTPTQNQEKETETEQNENELIVVAKGTIKEINGNTLTVNDTVVTLKDNTNIKYLGNLITLNDLKVGDTILVHAVKDGDNLVARDIIVYKTTPNKEIKQNKQDKKQVENNEENNDKTTENTEQNKEQKSEKEYELNTVIVSVSDSSITLKDFENPVLIDKTTKVEQRGLGRVDISALKEGQTVQIHIRYDGTNYKATQIIIQTKEDSNKNENAQDNTNSNKLEKSNGKSKKP</sequence>
<keyword evidence="2" id="KW-1133">Transmembrane helix</keyword>
<keyword evidence="2" id="KW-0472">Membrane</keyword>
<dbReference type="EMBL" id="PNIL01000027">
    <property type="protein sequence ID" value="PMP68157.1"/>
    <property type="molecule type" value="Genomic_DNA"/>
</dbReference>
<evidence type="ECO:0000313" key="5">
    <source>
        <dbReference type="Proteomes" id="UP000237040"/>
    </source>
</evidence>
<feature type="compositionally biased region" description="Low complexity" evidence="1">
    <location>
        <begin position="153"/>
        <end position="196"/>
    </location>
</feature>
<dbReference type="RefSeq" id="WP_424586570.1">
    <property type="nucleotide sequence ID" value="NZ_JBNAUB010000005.1"/>
</dbReference>
<reference evidence="4 5" key="1">
    <citation type="submission" date="2018-01" db="EMBL/GenBank/DDBJ databases">
        <title>Metagenomic assembled genomes from two thermal pools in the Uzon Caldera, Kamchatka, Russia.</title>
        <authorList>
            <person name="Wilkins L."/>
            <person name="Ettinger C."/>
        </authorList>
    </citation>
    <scope>NUCLEOTIDE SEQUENCE [LARGE SCALE GENOMIC DNA]</scope>
    <source>
        <strain evidence="4">ZAV-07</strain>
    </source>
</reference>
<gene>
    <name evidence="4" type="ORF">C0189_01890</name>
</gene>